<dbReference type="InterPro" id="IPR027417">
    <property type="entry name" value="P-loop_NTPase"/>
</dbReference>
<dbReference type="Proteomes" id="UP000324517">
    <property type="component" value="Unassembled WGS sequence"/>
</dbReference>
<dbReference type="InterPro" id="IPR051396">
    <property type="entry name" value="Bact_Antivir_Def_Nuclease"/>
</dbReference>
<sequence length="585" mass="68992">MHKKQGEYMKLVRTLIKNFRSIQSCIVHNGKISALVGENNSGKSAILRALNAFFNYEEEEIHFLSGLHQYSNKSLVRIELVFENIPAKELYQEKINNDELIIRMTYSFTTKKRSIQFKKNGVYQQLNNDFIMSLKEDINYVLIPPNRDEREIIWAENALIRIVLEEFLRKSTSRRDTLSPKVKEAAKNLERIGLSKVQAAIEKNYSLNKNFDFKLNFDKQIDYSLLLNDITLDIEEKGFRYNITESGSGIQSLTIIALYRYLAELRHNNIILGIEEPEINLHPQAQREFIKSIKDGDSSIEVQIIFTTHSAVIVDQLDHNEIVLFRKELDSSRGFKTVSFQIPTNFWEKHNLEEFKYYQYYRYRNSEFFFAKFIIIVESKNDAEVIKFLLAQNNIDPDLFGVSILNLDGIKNLTYPFHLLKYLNIPKYIIIDKDFFVPYFNDKLENSRYENGFPKYRYEYKNSQLLIDLVTKEADRVELLGLFKRNHSKAMDLLEKYNIISMNYCLEIDLVASKKATEKYYEIINVPAEEYEKKTAKYLLVNRQKKIKSIENIMKVLNEVEHKNLPNSYKRIKKVLTEKIRETNS</sequence>
<dbReference type="Pfam" id="PF13175">
    <property type="entry name" value="AAA_15"/>
    <property type="match status" value="2"/>
</dbReference>
<feature type="domain" description="OLD protein-like TOPRIM" evidence="2">
    <location>
        <begin position="369"/>
        <end position="434"/>
    </location>
</feature>
<proteinExistence type="predicted"/>
<dbReference type="Pfam" id="PF20469">
    <property type="entry name" value="OLD-like_TOPRIM"/>
    <property type="match status" value="1"/>
</dbReference>
<dbReference type="OrthoDB" id="9801813at2"/>
<evidence type="ECO:0000313" key="3">
    <source>
        <dbReference type="EMBL" id="TYS67346.1"/>
    </source>
</evidence>
<gene>
    <name evidence="3" type="ORF">FZC75_19070</name>
</gene>
<dbReference type="CDD" id="cd00267">
    <property type="entry name" value="ABC_ATPase"/>
    <property type="match status" value="1"/>
</dbReference>
<evidence type="ECO:0000259" key="2">
    <source>
        <dbReference type="Pfam" id="PF20469"/>
    </source>
</evidence>
<organism evidence="3 4">
    <name type="scientific">Sutcliffiella horikoshii</name>
    <dbReference type="NCBI Taxonomy" id="79883"/>
    <lineage>
        <taxon>Bacteria</taxon>
        <taxon>Bacillati</taxon>
        <taxon>Bacillota</taxon>
        <taxon>Bacilli</taxon>
        <taxon>Bacillales</taxon>
        <taxon>Bacillaceae</taxon>
        <taxon>Sutcliffiella</taxon>
    </lineage>
</organism>
<feature type="domain" description="Endonuclease GajA/Old nuclease/RecF-like AAA" evidence="1">
    <location>
        <begin position="159"/>
        <end position="314"/>
    </location>
</feature>
<dbReference type="PANTHER" id="PTHR43581:SF2">
    <property type="entry name" value="EXCINUCLEASE ATPASE SUBUNIT"/>
    <property type="match status" value="1"/>
</dbReference>
<reference evidence="3 4" key="1">
    <citation type="submission" date="2019-08" db="EMBL/GenBank/DDBJ databases">
        <title>Bacillus genomes from the desert of Cuatro Cienegas, Coahuila.</title>
        <authorList>
            <person name="Olmedo-Alvarez G."/>
        </authorList>
    </citation>
    <scope>NUCLEOTIDE SEQUENCE [LARGE SCALE GENOMIC DNA]</scope>
    <source>
        <strain evidence="3 4">CH98b_3T</strain>
    </source>
</reference>
<dbReference type="Gene3D" id="3.40.50.300">
    <property type="entry name" value="P-loop containing nucleotide triphosphate hydrolases"/>
    <property type="match status" value="1"/>
</dbReference>
<evidence type="ECO:0000259" key="1">
    <source>
        <dbReference type="Pfam" id="PF13175"/>
    </source>
</evidence>
<dbReference type="InterPro" id="IPR041685">
    <property type="entry name" value="AAA_GajA/Old/RecF-like"/>
</dbReference>
<name>A0A5D4SZS4_9BACI</name>
<accession>A0A5D4SZS4</accession>
<dbReference type="InterPro" id="IPR034139">
    <property type="entry name" value="TOPRIM_OLD"/>
</dbReference>
<dbReference type="PANTHER" id="PTHR43581">
    <property type="entry name" value="ATP/GTP PHOSPHATASE"/>
    <property type="match status" value="1"/>
</dbReference>
<comment type="caution">
    <text evidence="3">The sequence shown here is derived from an EMBL/GenBank/DDBJ whole genome shotgun (WGS) entry which is preliminary data.</text>
</comment>
<evidence type="ECO:0000313" key="4">
    <source>
        <dbReference type="Proteomes" id="UP000324517"/>
    </source>
</evidence>
<feature type="domain" description="Endonuclease GajA/Old nuclease/RecF-like AAA" evidence="1">
    <location>
        <begin position="9"/>
        <end position="125"/>
    </location>
</feature>
<dbReference type="AlphaFoldDB" id="A0A5D4SZS4"/>
<dbReference type="EMBL" id="VTET01000012">
    <property type="protein sequence ID" value="TYS67346.1"/>
    <property type="molecule type" value="Genomic_DNA"/>
</dbReference>
<dbReference type="RefSeq" id="WP_148980370.1">
    <property type="nucleotide sequence ID" value="NZ_VTET01000012.1"/>
</dbReference>
<dbReference type="SUPFAM" id="SSF52540">
    <property type="entry name" value="P-loop containing nucleoside triphosphate hydrolases"/>
    <property type="match status" value="1"/>
</dbReference>
<protein>
    <submittedName>
        <fullName evidence="3">AAA family ATPase</fullName>
    </submittedName>
</protein>